<dbReference type="OrthoDB" id="6021176at2759"/>
<dbReference type="Proteomes" id="UP001152795">
    <property type="component" value="Unassembled WGS sequence"/>
</dbReference>
<dbReference type="EMBL" id="CACRXK020000769">
    <property type="protein sequence ID" value="CAB3984663.1"/>
    <property type="molecule type" value="Genomic_DNA"/>
</dbReference>
<keyword evidence="3" id="KW-1185">Reference proteome</keyword>
<evidence type="ECO:0000313" key="3">
    <source>
        <dbReference type="Proteomes" id="UP001152795"/>
    </source>
</evidence>
<sequence length="526" mass="60820">MNEVKKVQICDDATLQAMTICFREMEKHSEISEIYEVALKKSPRNEELCTHLFMSYVRTSQFKKQQQVAMSLYKMFQKNPYYFWVVMSYVLQASVCDDENIKINMLLPLAEKMMLKFVDQSKIESDAEVHLYLMVLEMQNKQKTALEAINGPLATFLSSYANEKKKIEYLQKLERWSDVNLSYKNLIETRPGEWSIYQGYLESVTRLIEANYAPIADDNNSCAVPDYTVPMARNFIEKMKRKEIENNERRNRAPFLACLELQKKTYKKMIHTSSEGCPDDLIKLLVEYFQLFGEKSVCFSDLFIYLDLLDSTEKSEFLEIVKSLSMASSEGNVMKNIKEMSRAITIEKFSRYLGEHEQLSSEEMIAHARHLMSMHKEGLKYGNDLLPTDFQHSDDFALLAAHLLLDCCDRSGHSRSWHRVIITLESAIKSSPSNIQLKLLVSRLYCVLGAVGPCVMYMDSMEFKHILYDTLGLNVSRYAAPLGHFKSAKDFYSLALKFYQANKKDVSFCCKHDAVVCAIFKEVTRV</sequence>
<dbReference type="Pfam" id="PF09797">
    <property type="entry name" value="NatB_MDM20"/>
    <property type="match status" value="1"/>
</dbReference>
<proteinExistence type="inferred from homology"/>
<dbReference type="AlphaFoldDB" id="A0A6S7G2W5"/>
<gene>
    <name evidence="2" type="ORF">PACLA_8A082895</name>
</gene>
<evidence type="ECO:0000313" key="2">
    <source>
        <dbReference type="EMBL" id="CAB3984663.1"/>
    </source>
</evidence>
<protein>
    <submittedName>
        <fullName evidence="2">N-alpha-acetyltransferase 25, auxiliary subunit-like isoform X2</fullName>
    </submittedName>
</protein>
<dbReference type="GO" id="GO:0031416">
    <property type="term" value="C:NatB complex"/>
    <property type="evidence" value="ECO:0007669"/>
    <property type="project" value="TreeGrafter"/>
</dbReference>
<accession>A0A6S7G2W5</accession>
<dbReference type="Gene3D" id="1.25.40.1040">
    <property type="match status" value="1"/>
</dbReference>
<organism evidence="2 3">
    <name type="scientific">Paramuricea clavata</name>
    <name type="common">Red gorgonian</name>
    <name type="synonym">Violescent sea-whip</name>
    <dbReference type="NCBI Taxonomy" id="317549"/>
    <lineage>
        <taxon>Eukaryota</taxon>
        <taxon>Metazoa</taxon>
        <taxon>Cnidaria</taxon>
        <taxon>Anthozoa</taxon>
        <taxon>Octocorallia</taxon>
        <taxon>Malacalcyonacea</taxon>
        <taxon>Plexauridae</taxon>
        <taxon>Paramuricea</taxon>
    </lineage>
</organism>
<reference evidence="2" key="1">
    <citation type="submission" date="2020-04" db="EMBL/GenBank/DDBJ databases">
        <authorList>
            <person name="Alioto T."/>
            <person name="Alioto T."/>
            <person name="Gomez Garrido J."/>
        </authorList>
    </citation>
    <scope>NUCLEOTIDE SEQUENCE</scope>
    <source>
        <strain evidence="2">A484AB</strain>
    </source>
</reference>
<comment type="similarity">
    <text evidence="1">Belongs to the MDM20/NAA25 family.</text>
</comment>
<name>A0A6S7G2W5_PARCT</name>
<dbReference type="PANTHER" id="PTHR22767">
    <property type="entry name" value="N-TERMINAL ACETYLTRANSFERASE-RELATED"/>
    <property type="match status" value="1"/>
</dbReference>
<dbReference type="InterPro" id="IPR019183">
    <property type="entry name" value="NAA25_NatB_aux_su"/>
</dbReference>
<comment type="caution">
    <text evidence="2">The sequence shown here is derived from an EMBL/GenBank/DDBJ whole genome shotgun (WGS) entry which is preliminary data.</text>
</comment>
<evidence type="ECO:0000256" key="1">
    <source>
        <dbReference type="ARBA" id="ARBA00006298"/>
    </source>
</evidence>
<dbReference type="PANTHER" id="PTHR22767:SF3">
    <property type="entry name" value="N-ALPHA-ACETYLTRANSFERASE 25, NATB AUXILIARY SUBUNIT"/>
    <property type="match status" value="1"/>
</dbReference>